<evidence type="ECO:0000313" key="2">
    <source>
        <dbReference type="Proteomes" id="UP000005446"/>
    </source>
</evidence>
<organism evidence="1 2">
    <name type="scientific">Glarea lozoyensis (strain ATCC 74030 / MF5533)</name>
    <dbReference type="NCBI Taxonomy" id="1104152"/>
    <lineage>
        <taxon>Eukaryota</taxon>
        <taxon>Fungi</taxon>
        <taxon>Dikarya</taxon>
        <taxon>Ascomycota</taxon>
        <taxon>Pezizomycotina</taxon>
        <taxon>Leotiomycetes</taxon>
        <taxon>Helotiales</taxon>
        <taxon>Helotiaceae</taxon>
        <taxon>Glarea</taxon>
    </lineage>
</organism>
<dbReference type="Proteomes" id="UP000005446">
    <property type="component" value="Unassembled WGS sequence"/>
</dbReference>
<evidence type="ECO:0000313" key="1">
    <source>
        <dbReference type="EMBL" id="EHK99917.1"/>
    </source>
</evidence>
<keyword evidence="2" id="KW-1185">Reference proteome</keyword>
<dbReference type="EMBL" id="AGUE01000104">
    <property type="protein sequence ID" value="EHK99917.1"/>
    <property type="molecule type" value="Genomic_DNA"/>
</dbReference>
<reference evidence="1 2" key="1">
    <citation type="journal article" date="2012" name="Eukaryot. Cell">
        <title>Genome sequence of the fungus Glarea lozoyensis: the first genome sequence of a species from the Helotiaceae family.</title>
        <authorList>
            <person name="Youssar L."/>
            <person name="Gruening B.A."/>
            <person name="Erxleben A."/>
            <person name="Guenther S."/>
            <person name="Huettel W."/>
        </authorList>
    </citation>
    <scope>NUCLEOTIDE SEQUENCE [LARGE SCALE GENOMIC DNA]</scope>
    <source>
        <strain evidence="2">ATCC 74030 / MF5533</strain>
    </source>
</reference>
<dbReference type="OrthoDB" id="1881at2759"/>
<dbReference type="HOGENOM" id="CLU_2794169_0_0_1"/>
<name>H0ENN5_GLAL7</name>
<sequence>MQATVQLSQIYSSDVLELQKKISSKQASIELQLKEAEDYVPKAIQKEGTAAGVVGLGFLGASAAFPPL</sequence>
<gene>
    <name evidence="1" type="ORF">M7I_4245</name>
</gene>
<protein>
    <submittedName>
        <fullName evidence="1">Uncharacterized protein</fullName>
    </submittedName>
</protein>
<proteinExistence type="predicted"/>
<accession>H0ENN5</accession>
<dbReference type="InParanoid" id="H0ENN5"/>
<comment type="caution">
    <text evidence="1">The sequence shown here is derived from an EMBL/GenBank/DDBJ whole genome shotgun (WGS) entry which is preliminary data.</text>
</comment>
<dbReference type="AlphaFoldDB" id="H0ENN5"/>